<evidence type="ECO:0000313" key="3">
    <source>
        <dbReference type="EMBL" id="MDT0642834.1"/>
    </source>
</evidence>
<protein>
    <submittedName>
        <fullName evidence="3">Uncharacterized protein</fullName>
    </submittedName>
</protein>
<keyword evidence="4" id="KW-1185">Reference proteome</keyword>
<accession>A0ABU3C919</accession>
<dbReference type="InterPro" id="IPR056920">
    <property type="entry name" value="PRTase-CE"/>
</dbReference>
<dbReference type="InterPro" id="IPR057055">
    <property type="entry name" value="wHTH-PRTase_assoc"/>
</dbReference>
<dbReference type="RefSeq" id="WP_311534465.1">
    <property type="nucleotide sequence ID" value="NZ_JAVRHQ010000008.1"/>
</dbReference>
<sequence length="424" mass="49861">MGATKGHSFKFTQKALRNIDYLLPKLKFSVMPSKIVRWLENFEEDDLKYAYDFLQVFEYINFNEMQYRLEDLLKKIFMDLHNTDNALVIPYGKFGKSGTLVTYPLSHSPFYLELEKKGRIIIKKDLKKLDVESYNCIILIDDFIGSGKTFCDEYRDEGIEKWIKNRSKLPKVYVLSTVIMAQGRKKIEDTFKYIKVYAQERAKIFDKSSSPLIALGNFEKHKINSRKYEQRIKVSQDYLGGYKDSQGLLAFSHGTPNNTLPLFWWGKNWIPLFPRRAKTRMDEAREFKKSIAFYIGICNRLGIDLLSLEEYKQASNTVKVEDQRKYNNKLHHSIIALLKLKLEGTEDYIICHILGLTDNELDEVYERSRKIGFVDLSRRLTSKATVYFNNLERRISKERSRNETEQNLKPKELIYIPKTFEGLT</sequence>
<gene>
    <name evidence="3" type="ORF">RM553_08325</name>
</gene>
<evidence type="ECO:0000259" key="1">
    <source>
        <dbReference type="Pfam" id="PF24390"/>
    </source>
</evidence>
<feature type="domain" description="PRTase associated wHTH" evidence="2">
    <location>
        <begin position="336"/>
        <end position="422"/>
    </location>
</feature>
<evidence type="ECO:0000259" key="2">
    <source>
        <dbReference type="Pfam" id="PF24409"/>
    </source>
</evidence>
<feature type="domain" description="PRTase-CE" evidence="1">
    <location>
        <begin position="36"/>
        <end position="275"/>
    </location>
</feature>
<dbReference type="Pfam" id="PF24390">
    <property type="entry name" value="PRTase-CE"/>
    <property type="match status" value="1"/>
</dbReference>
<proteinExistence type="predicted"/>
<dbReference type="Pfam" id="PF24409">
    <property type="entry name" value="wHTH-PRTase_assc"/>
    <property type="match status" value="1"/>
</dbReference>
<evidence type="ECO:0000313" key="4">
    <source>
        <dbReference type="Proteomes" id="UP001262889"/>
    </source>
</evidence>
<dbReference type="EMBL" id="JAVRHQ010000008">
    <property type="protein sequence ID" value="MDT0642834.1"/>
    <property type="molecule type" value="Genomic_DNA"/>
</dbReference>
<name>A0ABU3C919_9FLAO</name>
<organism evidence="3 4">
    <name type="scientific">Autumnicola tepida</name>
    <dbReference type="NCBI Taxonomy" id="3075595"/>
    <lineage>
        <taxon>Bacteria</taxon>
        <taxon>Pseudomonadati</taxon>
        <taxon>Bacteroidota</taxon>
        <taxon>Flavobacteriia</taxon>
        <taxon>Flavobacteriales</taxon>
        <taxon>Flavobacteriaceae</taxon>
        <taxon>Autumnicola</taxon>
    </lineage>
</organism>
<comment type="caution">
    <text evidence="3">The sequence shown here is derived from an EMBL/GenBank/DDBJ whole genome shotgun (WGS) entry which is preliminary data.</text>
</comment>
<dbReference type="Proteomes" id="UP001262889">
    <property type="component" value="Unassembled WGS sequence"/>
</dbReference>
<reference evidence="3 4" key="1">
    <citation type="submission" date="2023-09" db="EMBL/GenBank/DDBJ databases">
        <authorList>
            <person name="Rey-Velasco X."/>
        </authorList>
    </citation>
    <scope>NUCLEOTIDE SEQUENCE [LARGE SCALE GENOMIC DNA]</scope>
    <source>
        <strain evidence="3 4">F363</strain>
    </source>
</reference>